<dbReference type="AlphaFoldDB" id="A0A6J7EGN4"/>
<sequence length="97" mass="10960">MFRHVVMFKLKEEATEGQVADFLADLATLPEIVPQVRAFSAGRDVGVNPGNFDFSAVVDFEDVAGYLTYRDHPEHQRMIREKGSVIIAQRSAVQFEF</sequence>
<dbReference type="EMBL" id="CAFBON010000012">
    <property type="protein sequence ID" value="CAB4975744.1"/>
    <property type="molecule type" value="Genomic_DNA"/>
</dbReference>
<gene>
    <name evidence="3" type="ORF">UFOPK2602_00692</name>
    <name evidence="4" type="ORF">UFOPK2806_02594</name>
    <name evidence="5" type="ORF">UFOPK3001_01730</name>
    <name evidence="6" type="ORF">UFOPK3417_01323</name>
    <name evidence="7" type="ORF">UFOPK3954_00229</name>
</gene>
<dbReference type="EMBL" id="CAEZXX010000035">
    <property type="protein sequence ID" value="CAB4702937.1"/>
    <property type="molecule type" value="Genomic_DNA"/>
</dbReference>
<evidence type="ECO:0000313" key="7">
    <source>
        <dbReference type="EMBL" id="CAB4975744.1"/>
    </source>
</evidence>
<evidence type="ECO:0000313" key="4">
    <source>
        <dbReference type="EMBL" id="CAB4773909.1"/>
    </source>
</evidence>
<dbReference type="EMBL" id="CAFAAJ010000123">
    <property type="protein sequence ID" value="CAB4813583.1"/>
    <property type="molecule type" value="Genomic_DNA"/>
</dbReference>
<comment type="subunit">
    <text evidence="1">Homodimer.</text>
</comment>
<accession>A0A6J7EGN4</accession>
<reference evidence="6" key="1">
    <citation type="submission" date="2020-05" db="EMBL/GenBank/DDBJ databases">
        <authorList>
            <person name="Chiriac C."/>
            <person name="Salcher M."/>
            <person name="Ghai R."/>
            <person name="Kavagutti S V."/>
        </authorList>
    </citation>
    <scope>NUCLEOTIDE SEQUENCE</scope>
</reference>
<dbReference type="Gene3D" id="3.30.70.100">
    <property type="match status" value="1"/>
</dbReference>
<organism evidence="6">
    <name type="scientific">freshwater metagenome</name>
    <dbReference type="NCBI Taxonomy" id="449393"/>
    <lineage>
        <taxon>unclassified sequences</taxon>
        <taxon>metagenomes</taxon>
        <taxon>ecological metagenomes</taxon>
    </lineage>
</organism>
<evidence type="ECO:0000259" key="2">
    <source>
        <dbReference type="PROSITE" id="PS51502"/>
    </source>
</evidence>
<dbReference type="InterPro" id="IPR011008">
    <property type="entry name" value="Dimeric_a/b-barrel"/>
</dbReference>
<dbReference type="PROSITE" id="PS51502">
    <property type="entry name" value="S_R_A_B_BARREL"/>
    <property type="match status" value="1"/>
</dbReference>
<dbReference type="EMBL" id="CAFBLR010000134">
    <property type="protein sequence ID" value="CAB4880490.1"/>
    <property type="molecule type" value="Genomic_DNA"/>
</dbReference>
<protein>
    <submittedName>
        <fullName evidence="6">Unannotated protein</fullName>
    </submittedName>
</protein>
<dbReference type="Pfam" id="PF07876">
    <property type="entry name" value="Dabb"/>
    <property type="match status" value="1"/>
</dbReference>
<evidence type="ECO:0000313" key="5">
    <source>
        <dbReference type="EMBL" id="CAB4813583.1"/>
    </source>
</evidence>
<feature type="domain" description="Stress-response A/B barrel" evidence="2">
    <location>
        <begin position="2"/>
        <end position="95"/>
    </location>
</feature>
<dbReference type="EMBL" id="CAEZYY010000069">
    <property type="protein sequence ID" value="CAB4773909.1"/>
    <property type="molecule type" value="Genomic_DNA"/>
</dbReference>
<evidence type="ECO:0000313" key="6">
    <source>
        <dbReference type="EMBL" id="CAB4880490.1"/>
    </source>
</evidence>
<dbReference type="SUPFAM" id="SSF54909">
    <property type="entry name" value="Dimeric alpha+beta barrel"/>
    <property type="match status" value="1"/>
</dbReference>
<evidence type="ECO:0000256" key="1">
    <source>
        <dbReference type="ARBA" id="ARBA00011738"/>
    </source>
</evidence>
<dbReference type="SMART" id="SM00886">
    <property type="entry name" value="Dabb"/>
    <property type="match status" value="1"/>
</dbReference>
<evidence type="ECO:0000313" key="3">
    <source>
        <dbReference type="EMBL" id="CAB4702937.1"/>
    </source>
</evidence>
<dbReference type="InterPro" id="IPR013097">
    <property type="entry name" value="Dabb"/>
</dbReference>
<dbReference type="PANTHER" id="PTHR33178">
    <property type="match status" value="1"/>
</dbReference>
<proteinExistence type="predicted"/>
<dbReference type="PANTHER" id="PTHR33178:SF10">
    <property type="entry name" value="STRESS-RESPONSE A_B BARREL DOMAIN-CONTAINING PROTEIN"/>
    <property type="match status" value="1"/>
</dbReference>
<dbReference type="InterPro" id="IPR044662">
    <property type="entry name" value="HS1/DABB1-like"/>
</dbReference>
<name>A0A6J7EGN4_9ZZZZ</name>